<dbReference type="PROSITE" id="PS50405">
    <property type="entry name" value="GST_CTER"/>
    <property type="match status" value="1"/>
</dbReference>
<dbReference type="EC" id="2.5.1.18" evidence="3"/>
<dbReference type="PANTHER" id="PTHR44051">
    <property type="entry name" value="GLUTATHIONE S-TRANSFERASE-RELATED"/>
    <property type="match status" value="1"/>
</dbReference>
<dbReference type="SFLD" id="SFLDG00358">
    <property type="entry name" value="Main_(cytGST)"/>
    <property type="match status" value="1"/>
</dbReference>
<dbReference type="GO" id="GO:0004364">
    <property type="term" value="F:glutathione transferase activity"/>
    <property type="evidence" value="ECO:0007669"/>
    <property type="project" value="UniProtKB-EC"/>
</dbReference>
<dbReference type="SFLD" id="SFLDS00019">
    <property type="entry name" value="Glutathione_Transferase_(cytos"/>
    <property type="match status" value="1"/>
</dbReference>
<dbReference type="AlphaFoldDB" id="A0A380W9Y7"/>
<dbReference type="PROSITE" id="PS50404">
    <property type="entry name" value="GST_NTER"/>
    <property type="match status" value="1"/>
</dbReference>
<dbReference type="SUPFAM" id="SSF47616">
    <property type="entry name" value="GST C-terminal domain-like"/>
    <property type="match status" value="1"/>
</dbReference>
<dbReference type="CDD" id="cd03057">
    <property type="entry name" value="GST_N_Beta"/>
    <property type="match status" value="1"/>
</dbReference>
<feature type="domain" description="GST N-terminal" evidence="1">
    <location>
        <begin position="1"/>
        <end position="80"/>
    </location>
</feature>
<evidence type="ECO:0000313" key="4">
    <source>
        <dbReference type="Proteomes" id="UP000254343"/>
    </source>
</evidence>
<dbReference type="RefSeq" id="WP_002716614.1">
    <property type="nucleotide sequence ID" value="NZ_UFSI01000001.1"/>
</dbReference>
<organism evidence="3 4">
    <name type="scientific">Afipia felis</name>
    <name type="common">Cat scratch disease bacillus</name>
    <dbReference type="NCBI Taxonomy" id="1035"/>
    <lineage>
        <taxon>Bacteria</taxon>
        <taxon>Pseudomonadati</taxon>
        <taxon>Pseudomonadota</taxon>
        <taxon>Alphaproteobacteria</taxon>
        <taxon>Hyphomicrobiales</taxon>
        <taxon>Nitrobacteraceae</taxon>
        <taxon>Afipia</taxon>
    </lineage>
</organism>
<accession>A0A380W9Y7</accession>
<dbReference type="SFLD" id="SFLDG01150">
    <property type="entry name" value="Main.1:_Beta-like"/>
    <property type="match status" value="1"/>
</dbReference>
<reference evidence="3 4" key="1">
    <citation type="submission" date="2018-06" db="EMBL/GenBank/DDBJ databases">
        <authorList>
            <consortium name="Pathogen Informatics"/>
            <person name="Doyle S."/>
        </authorList>
    </citation>
    <scope>NUCLEOTIDE SEQUENCE [LARGE SCALE GENOMIC DNA]</scope>
    <source>
        <strain evidence="3 4">NCTC12722</strain>
    </source>
</reference>
<dbReference type="SUPFAM" id="SSF52833">
    <property type="entry name" value="Thioredoxin-like"/>
    <property type="match status" value="1"/>
</dbReference>
<dbReference type="InterPro" id="IPR004046">
    <property type="entry name" value="GST_C"/>
</dbReference>
<feature type="domain" description="GST C-terminal" evidence="2">
    <location>
        <begin position="86"/>
        <end position="206"/>
    </location>
</feature>
<dbReference type="Proteomes" id="UP000254343">
    <property type="component" value="Unassembled WGS sequence"/>
</dbReference>
<dbReference type="Pfam" id="PF14497">
    <property type="entry name" value="GST_C_3"/>
    <property type="match status" value="1"/>
</dbReference>
<dbReference type="EMBL" id="UIGB01000001">
    <property type="protein sequence ID" value="SUU85788.1"/>
    <property type="molecule type" value="Genomic_DNA"/>
</dbReference>
<dbReference type="InterPro" id="IPR036249">
    <property type="entry name" value="Thioredoxin-like_sf"/>
</dbReference>
<protein>
    <submittedName>
        <fullName evidence="3">Glutathione S-transferase GST-6.0</fullName>
        <ecNumber evidence="3">2.5.1.18</ecNumber>
    </submittedName>
</protein>
<gene>
    <name evidence="3" type="primary">gstB_4</name>
    <name evidence="3" type="ORF">NCTC12722_03005</name>
</gene>
<dbReference type="Gene3D" id="1.20.1050.10">
    <property type="match status" value="1"/>
</dbReference>
<evidence type="ECO:0000259" key="1">
    <source>
        <dbReference type="PROSITE" id="PS50404"/>
    </source>
</evidence>
<dbReference type="CDD" id="cd03188">
    <property type="entry name" value="GST_C_Beta"/>
    <property type="match status" value="1"/>
</dbReference>
<dbReference type="Gene3D" id="3.40.30.10">
    <property type="entry name" value="Glutaredoxin"/>
    <property type="match status" value="1"/>
</dbReference>
<dbReference type="OrthoDB" id="7583243at2"/>
<keyword evidence="3" id="KW-0808">Transferase</keyword>
<name>A0A380W9Y7_AFIFE</name>
<dbReference type="InterPro" id="IPR036282">
    <property type="entry name" value="Glutathione-S-Trfase_C_sf"/>
</dbReference>
<dbReference type="PANTHER" id="PTHR44051:SF8">
    <property type="entry name" value="GLUTATHIONE S-TRANSFERASE GSTA"/>
    <property type="match status" value="1"/>
</dbReference>
<evidence type="ECO:0000259" key="2">
    <source>
        <dbReference type="PROSITE" id="PS50405"/>
    </source>
</evidence>
<dbReference type="Pfam" id="PF02798">
    <property type="entry name" value="GST_N"/>
    <property type="match status" value="1"/>
</dbReference>
<dbReference type="InterPro" id="IPR010987">
    <property type="entry name" value="Glutathione-S-Trfase_C-like"/>
</dbReference>
<evidence type="ECO:0000313" key="3">
    <source>
        <dbReference type="EMBL" id="SUU85788.1"/>
    </source>
</evidence>
<proteinExistence type="predicted"/>
<sequence length="206" mass="22916">MLEFYYGVGTCALASHIALEEAGVQYNAHRVDMKANQQNSPEYLAINPKGRVPALVTDQGVLTETPAILAYIAQTFPKANLAPVNDPFAFAQVQSFNSYLCSSVHIAHSHKGRGARWASEESSLEDMKRKVPENMRACVAMIEQNMLRGPWVMGEAYTVCDPYLFTIGNWAKADGVDLAEFPKVSAHRERMKERPAVQKVLDREKA</sequence>
<dbReference type="InterPro" id="IPR004045">
    <property type="entry name" value="Glutathione_S-Trfase_N"/>
</dbReference>
<dbReference type="InterPro" id="IPR040079">
    <property type="entry name" value="Glutathione_S-Trfase"/>
</dbReference>